<dbReference type="CDD" id="cd00211">
    <property type="entry name" value="PTS_IIA_fru"/>
    <property type="match status" value="1"/>
</dbReference>
<dbReference type="PANTHER" id="PTHR32468">
    <property type="entry name" value="CATION/H + ANTIPORTER"/>
    <property type="match status" value="1"/>
</dbReference>
<dbReference type="Gene3D" id="3.40.930.10">
    <property type="entry name" value="Mannitol-specific EII, Chain A"/>
    <property type="match status" value="1"/>
</dbReference>
<feature type="transmembrane region" description="Helical" evidence="7">
    <location>
        <begin position="290"/>
        <end position="309"/>
    </location>
</feature>
<feature type="transmembrane region" description="Helical" evidence="7">
    <location>
        <begin position="103"/>
        <end position="124"/>
    </location>
</feature>
<evidence type="ECO:0000256" key="6">
    <source>
        <dbReference type="ARBA" id="ARBA00023136"/>
    </source>
</evidence>
<comment type="subcellular location">
    <subcellularLocation>
        <location evidence="1">Membrane</location>
        <topology evidence="1">Multi-pass membrane protein</topology>
    </subcellularLocation>
</comment>
<dbReference type="GO" id="GO:1902600">
    <property type="term" value="P:proton transmembrane transport"/>
    <property type="evidence" value="ECO:0007669"/>
    <property type="project" value="InterPro"/>
</dbReference>
<evidence type="ECO:0000256" key="1">
    <source>
        <dbReference type="ARBA" id="ARBA00004141"/>
    </source>
</evidence>
<dbReference type="Proteomes" id="UP000268469">
    <property type="component" value="Unassembled WGS sequence"/>
</dbReference>
<gene>
    <name evidence="9" type="ORF">DRP53_08465</name>
</gene>
<feature type="transmembrane region" description="Helical" evidence="7">
    <location>
        <begin position="74"/>
        <end position="91"/>
    </location>
</feature>
<dbReference type="SUPFAM" id="SSF55804">
    <property type="entry name" value="Phoshotransferase/anion transport protein"/>
    <property type="match status" value="1"/>
</dbReference>
<feature type="transmembrane region" description="Helical" evidence="7">
    <location>
        <begin position="377"/>
        <end position="396"/>
    </location>
</feature>
<feature type="transmembrane region" description="Helical" evidence="7">
    <location>
        <begin position="136"/>
        <end position="158"/>
    </location>
</feature>
<reference evidence="9 10" key="1">
    <citation type="submission" date="2018-06" db="EMBL/GenBank/DDBJ databases">
        <title>Extensive metabolic versatility and redundancy in microbially diverse, dynamic hydrothermal sediments.</title>
        <authorList>
            <person name="Dombrowski N."/>
            <person name="Teske A."/>
            <person name="Baker B.J."/>
        </authorList>
    </citation>
    <scope>NUCLEOTIDE SEQUENCE [LARGE SCALE GENOMIC DNA]</scope>
    <source>
        <strain evidence="9">B36_G15</strain>
    </source>
</reference>
<dbReference type="Pfam" id="PF00359">
    <property type="entry name" value="PTS_EIIA_2"/>
    <property type="match status" value="1"/>
</dbReference>
<proteinExistence type="predicted"/>
<dbReference type="PROSITE" id="PS51094">
    <property type="entry name" value="PTS_EIIA_TYPE_2"/>
    <property type="match status" value="1"/>
</dbReference>
<dbReference type="AlphaFoldDB" id="A0A660SEX9"/>
<keyword evidence="3 7" id="KW-0812">Transmembrane</keyword>
<sequence length="567" mass="61815">MPESQLSIFLIQLLILLGMARTIGELFKRYGQPPVVGEILVGIILGPTILGRLSPSLYQNLFPPDPIQINMLNTLAWLGVLLLLLATGLEVDVSTAWRERGPALRIATIGVFFPLIVGFFFALSLPDHLLGRTDRIIFSLFLGTAIAISAIPIISRLLYDLNLLKTDLGLLILSAYAVNDLLGWIIFTVILGMATTGRFNPILILTILSATIVVAGLALTIGRRSIDRIISRLRLPGITLTFIFCLGLLMGALTQVIGIHAIFGFFLAGIMAGGARDLSERTRQVINQMVYAILVPIFFASIGLRVDFIKNFDPLLTFSITAIAILGKLFGAWLGAGGSDLSKEDRYALAIAHTPGGAMEVVIAVVALQFGLITHPIFVAIVFAAISSSLLVGPWFSWSIAQRKVINVLDFFLPRATIDDLKSGDRKGAIAEIAQAVGELERLPDSEAIFQAVWMREELMGTGLEKGVAVPHARIANLDRPVFTLARSTTGIDWDCRDGSPARIIFLLLTPKREEGAQVQILATLARIMSQKENQRRLIEAGDKEELIKVFTDILRSEGRMVRCAGS</sequence>
<dbReference type="PANTHER" id="PTHR32468:SF0">
    <property type="entry name" value="K(+)_H(+) ANTIPORTER 1"/>
    <property type="match status" value="1"/>
</dbReference>
<feature type="transmembrane region" description="Helical" evidence="7">
    <location>
        <begin position="347"/>
        <end position="371"/>
    </location>
</feature>
<dbReference type="InterPro" id="IPR006153">
    <property type="entry name" value="Cation/H_exchanger_TM"/>
</dbReference>
<dbReference type="InterPro" id="IPR002178">
    <property type="entry name" value="PTS_EIIA_type-2_dom"/>
</dbReference>
<evidence type="ECO:0000256" key="2">
    <source>
        <dbReference type="ARBA" id="ARBA00022448"/>
    </source>
</evidence>
<feature type="transmembrane region" description="Helical" evidence="7">
    <location>
        <begin position="259"/>
        <end position="278"/>
    </location>
</feature>
<name>A0A660SEX9_UNCW3</name>
<evidence type="ECO:0000256" key="5">
    <source>
        <dbReference type="ARBA" id="ARBA00023065"/>
    </source>
</evidence>
<evidence type="ECO:0000256" key="7">
    <source>
        <dbReference type="SAM" id="Phobius"/>
    </source>
</evidence>
<protein>
    <recommendedName>
        <fullName evidence="8">PTS EIIA type-2 domain-containing protein</fullName>
    </recommendedName>
</protein>
<keyword evidence="2" id="KW-0813">Transport</keyword>
<feature type="transmembrane region" description="Helical" evidence="7">
    <location>
        <begin position="233"/>
        <end position="253"/>
    </location>
</feature>
<keyword evidence="6 7" id="KW-0472">Membrane</keyword>
<feature type="transmembrane region" description="Helical" evidence="7">
    <location>
        <begin position="35"/>
        <end position="54"/>
    </location>
</feature>
<evidence type="ECO:0000256" key="3">
    <source>
        <dbReference type="ARBA" id="ARBA00022692"/>
    </source>
</evidence>
<evidence type="ECO:0000259" key="8">
    <source>
        <dbReference type="PROSITE" id="PS51094"/>
    </source>
</evidence>
<feature type="transmembrane region" description="Helical" evidence="7">
    <location>
        <begin position="315"/>
        <end position="335"/>
    </location>
</feature>
<feature type="transmembrane region" description="Helical" evidence="7">
    <location>
        <begin position="199"/>
        <end position="221"/>
    </location>
</feature>
<organism evidence="9 10">
    <name type="scientific">candidate division WOR-3 bacterium</name>
    <dbReference type="NCBI Taxonomy" id="2052148"/>
    <lineage>
        <taxon>Bacteria</taxon>
        <taxon>Bacteria division WOR-3</taxon>
    </lineage>
</organism>
<feature type="domain" description="PTS EIIA type-2" evidence="8">
    <location>
        <begin position="410"/>
        <end position="554"/>
    </location>
</feature>
<feature type="transmembrane region" description="Helical" evidence="7">
    <location>
        <begin position="170"/>
        <end position="193"/>
    </location>
</feature>
<comment type="caution">
    <text evidence="9">The sequence shown here is derived from an EMBL/GenBank/DDBJ whole genome shotgun (WGS) entry which is preliminary data.</text>
</comment>
<keyword evidence="5" id="KW-0406">Ion transport</keyword>
<accession>A0A660SEX9</accession>
<dbReference type="InterPro" id="IPR038770">
    <property type="entry name" value="Na+/solute_symporter_sf"/>
</dbReference>
<dbReference type="Pfam" id="PF00999">
    <property type="entry name" value="Na_H_Exchanger"/>
    <property type="match status" value="1"/>
</dbReference>
<dbReference type="GO" id="GO:0015297">
    <property type="term" value="F:antiporter activity"/>
    <property type="evidence" value="ECO:0007669"/>
    <property type="project" value="InterPro"/>
</dbReference>
<feature type="transmembrane region" description="Helical" evidence="7">
    <location>
        <begin position="6"/>
        <end position="23"/>
    </location>
</feature>
<dbReference type="GO" id="GO:0016020">
    <property type="term" value="C:membrane"/>
    <property type="evidence" value="ECO:0007669"/>
    <property type="project" value="UniProtKB-SubCell"/>
</dbReference>
<dbReference type="EMBL" id="QNBE01000090">
    <property type="protein sequence ID" value="RKX69355.1"/>
    <property type="molecule type" value="Genomic_DNA"/>
</dbReference>
<keyword evidence="4 7" id="KW-1133">Transmembrane helix</keyword>
<evidence type="ECO:0000256" key="4">
    <source>
        <dbReference type="ARBA" id="ARBA00022989"/>
    </source>
</evidence>
<evidence type="ECO:0000313" key="10">
    <source>
        <dbReference type="Proteomes" id="UP000268469"/>
    </source>
</evidence>
<dbReference type="InterPro" id="IPR016152">
    <property type="entry name" value="PTrfase/Anion_transptr"/>
</dbReference>
<dbReference type="InterPro" id="IPR050794">
    <property type="entry name" value="CPA2_transporter"/>
</dbReference>
<dbReference type="Gene3D" id="1.20.1530.20">
    <property type="match status" value="1"/>
</dbReference>
<evidence type="ECO:0000313" key="9">
    <source>
        <dbReference type="EMBL" id="RKX69355.1"/>
    </source>
</evidence>